<organism evidence="1 2">
    <name type="scientific">Avena sativa</name>
    <name type="common">Oat</name>
    <dbReference type="NCBI Taxonomy" id="4498"/>
    <lineage>
        <taxon>Eukaryota</taxon>
        <taxon>Viridiplantae</taxon>
        <taxon>Streptophyta</taxon>
        <taxon>Embryophyta</taxon>
        <taxon>Tracheophyta</taxon>
        <taxon>Spermatophyta</taxon>
        <taxon>Magnoliopsida</taxon>
        <taxon>Liliopsida</taxon>
        <taxon>Poales</taxon>
        <taxon>Poaceae</taxon>
        <taxon>BOP clade</taxon>
        <taxon>Pooideae</taxon>
        <taxon>Poodae</taxon>
        <taxon>Poeae</taxon>
        <taxon>Poeae Chloroplast Group 1 (Aveneae type)</taxon>
        <taxon>Aveninae</taxon>
        <taxon>Avena</taxon>
    </lineage>
</organism>
<proteinExistence type="predicted"/>
<reference evidence="1" key="1">
    <citation type="submission" date="2021-05" db="EMBL/GenBank/DDBJ databases">
        <authorList>
            <person name="Scholz U."/>
            <person name="Mascher M."/>
            <person name="Fiebig A."/>
        </authorList>
    </citation>
    <scope>NUCLEOTIDE SEQUENCE [LARGE SCALE GENOMIC DNA]</scope>
</reference>
<name>A0ACD5WR06_AVESA</name>
<sequence>MDINTVGPFRIMSFAHRFRRLKLFLQVSTAYVNGQRQGVVLEKPFRLGDTIGKKESAGSPDSSENAVVLDIEAEIKLAFNDSGRRSDDSASFSQEMKDLGLERAKLHGWQDTYVFTKAMGEMVINSMRGEIPVVTIRPSVIESTWRDPFPGWMEGNRMMDPVVLYYGKGQLSGFLADPAGVLDVVPADMVVNATLATMAKHGRAAGGGMHVYHVASSTVNPLVFGDLSRFLFQHFTRSPYSDAAGQPIAVPPMRLFDTMDQFASYVEADAMLRTARAGAGASASERLSQRFQDLCAKSIEQTIHLGSIYQPYTFYTGRFDNANTEGLIAEMSPEEKAAFHFDVRSIDWTDYITNVHIPGVRKHVMKGRGVTAAAAASASPPPPSSTATVLASAATS</sequence>
<evidence type="ECO:0000313" key="1">
    <source>
        <dbReference type="EnsemblPlants" id="AVESA.00010b.r2.4CG1277430.1.CDS"/>
    </source>
</evidence>
<dbReference type="EnsemblPlants" id="AVESA.00010b.r2.4CG1277430.1">
    <property type="protein sequence ID" value="AVESA.00010b.r2.4CG1277430.1.CDS"/>
    <property type="gene ID" value="AVESA.00010b.r2.4CG1277430"/>
</dbReference>
<reference evidence="1" key="2">
    <citation type="submission" date="2025-09" db="UniProtKB">
        <authorList>
            <consortium name="EnsemblPlants"/>
        </authorList>
    </citation>
    <scope>IDENTIFICATION</scope>
</reference>
<keyword evidence="2" id="KW-1185">Reference proteome</keyword>
<evidence type="ECO:0000313" key="2">
    <source>
        <dbReference type="Proteomes" id="UP001732700"/>
    </source>
</evidence>
<accession>A0ACD5WR06</accession>
<dbReference type="Proteomes" id="UP001732700">
    <property type="component" value="Chromosome 4C"/>
</dbReference>
<protein>
    <submittedName>
        <fullName evidence="1">Uncharacterized protein</fullName>
    </submittedName>
</protein>